<dbReference type="EMBL" id="FMVF01000006">
    <property type="protein sequence ID" value="SCY49714.1"/>
    <property type="molecule type" value="Genomic_DNA"/>
</dbReference>
<reference evidence="2 3" key="1">
    <citation type="submission" date="2016-10" db="EMBL/GenBank/DDBJ databases">
        <authorList>
            <person name="de Groot N.N."/>
        </authorList>
    </citation>
    <scope>NUCLEOTIDE SEQUENCE [LARGE SCALE GENOMIC DNA]</scope>
    <source>
        <strain evidence="2 3">CGMCC 1.7031</strain>
    </source>
</reference>
<name>A0A1G5GDW0_9FLAO</name>
<evidence type="ECO:0000313" key="2">
    <source>
        <dbReference type="EMBL" id="SCY49714.1"/>
    </source>
</evidence>
<dbReference type="AlphaFoldDB" id="A0A1G5GDW0"/>
<evidence type="ECO:0000256" key="1">
    <source>
        <dbReference type="SAM" id="SignalP"/>
    </source>
</evidence>
<evidence type="ECO:0000313" key="3">
    <source>
        <dbReference type="Proteomes" id="UP000199354"/>
    </source>
</evidence>
<gene>
    <name evidence="2" type="ORF">SAMN02927903_01541</name>
</gene>
<feature type="signal peptide" evidence="1">
    <location>
        <begin position="1"/>
        <end position="18"/>
    </location>
</feature>
<feature type="chain" id="PRO_5011591135" evidence="1">
    <location>
        <begin position="19"/>
        <end position="111"/>
    </location>
</feature>
<dbReference type="STRING" id="490189.SAMN02927903_01541"/>
<keyword evidence="1" id="KW-0732">Signal</keyword>
<organism evidence="2 3">
    <name type="scientific">Flavobacterium caeni</name>
    <dbReference type="NCBI Taxonomy" id="490189"/>
    <lineage>
        <taxon>Bacteria</taxon>
        <taxon>Pseudomonadati</taxon>
        <taxon>Bacteroidota</taxon>
        <taxon>Flavobacteriia</taxon>
        <taxon>Flavobacteriales</taxon>
        <taxon>Flavobacteriaceae</taxon>
        <taxon>Flavobacterium</taxon>
    </lineage>
</organism>
<dbReference type="RefSeq" id="WP_091141717.1">
    <property type="nucleotide sequence ID" value="NZ_FMVF01000006.1"/>
</dbReference>
<accession>A0A1G5GDW0</accession>
<protein>
    <submittedName>
        <fullName evidence="2">Uncharacterized protein</fullName>
    </submittedName>
</protein>
<proteinExistence type="predicted"/>
<keyword evidence="3" id="KW-1185">Reference proteome</keyword>
<sequence length="111" mass="12360">MKNLFFFFAVCCAVTASAQTNRFRQWLDNAPIELTLGFQKFDRLPQTLTLYNATTLSTQQYTISSQGYWRSNVTSLPVSLNGIVTDSFNPNGATNVQTALGMGLLRTVLKL</sequence>
<dbReference type="Proteomes" id="UP000199354">
    <property type="component" value="Unassembled WGS sequence"/>
</dbReference>